<comment type="caution">
    <text evidence="2">The sequence shown here is derived from an EMBL/GenBank/DDBJ whole genome shotgun (WGS) entry which is preliminary data.</text>
</comment>
<dbReference type="EMBL" id="JBEPAZ010000092">
    <property type="protein sequence ID" value="MER6434240.1"/>
    <property type="molecule type" value="Genomic_DNA"/>
</dbReference>
<dbReference type="Gene3D" id="2.60.120.650">
    <property type="entry name" value="Cupin"/>
    <property type="match status" value="1"/>
</dbReference>
<evidence type="ECO:0000313" key="3">
    <source>
        <dbReference type="Proteomes" id="UP001470023"/>
    </source>
</evidence>
<dbReference type="SUPFAM" id="SSF51197">
    <property type="entry name" value="Clavaminate synthase-like"/>
    <property type="match status" value="1"/>
</dbReference>
<dbReference type="SMART" id="SM00558">
    <property type="entry name" value="JmjC"/>
    <property type="match status" value="1"/>
</dbReference>
<sequence>MSTKRGMLDTPATEMLASGIKVAAIPRASIATPAALKTAIDSQSPMIFSGLADTWPARTSWNPSTLRQTHGAREVTALMNLPDKGVLFSQDQRSFEKTMPFSEFLDVISKATSAAPCYLAYKRADDIFDPADYDFEAILGAGMADGDTRVWIGSAGTRSMLHSDLKDNLFCQIWGEKSVTLLPWSHSRAAYPFTDNLVNSQVDLAEVDLEKYPRLRSAEFMHSTMLPGDILYIPRGCWHDIRSQTPSISINHWFGASQSLGEYLRLLLLLGPKYWFSTVRDFIFHGLLKRSQKTLFFFSPPSTGRRLYDALRWGNFSKDNDPSKQ</sequence>
<reference evidence="2 3" key="1">
    <citation type="submission" date="2024-06" db="EMBL/GenBank/DDBJ databases">
        <title>The Natural Products Discovery Center: Release of the First 8490 Sequenced Strains for Exploring Actinobacteria Biosynthetic Diversity.</title>
        <authorList>
            <person name="Kalkreuter E."/>
            <person name="Kautsar S.A."/>
            <person name="Yang D."/>
            <person name="Bader C.D."/>
            <person name="Teijaro C.N."/>
            <person name="Fluegel L."/>
            <person name="Davis C.M."/>
            <person name="Simpson J.R."/>
            <person name="Lauterbach L."/>
            <person name="Steele A.D."/>
            <person name="Gui C."/>
            <person name="Meng S."/>
            <person name="Li G."/>
            <person name="Viehrig K."/>
            <person name="Ye F."/>
            <person name="Su P."/>
            <person name="Kiefer A.F."/>
            <person name="Nichols A."/>
            <person name="Cepeda A.J."/>
            <person name="Yan W."/>
            <person name="Fan B."/>
            <person name="Jiang Y."/>
            <person name="Adhikari A."/>
            <person name="Zheng C.-J."/>
            <person name="Schuster L."/>
            <person name="Cowan T.M."/>
            <person name="Smanski M.J."/>
            <person name="Chevrette M.G."/>
            <person name="De Carvalho L.P.S."/>
            <person name="Shen B."/>
        </authorList>
    </citation>
    <scope>NUCLEOTIDE SEQUENCE [LARGE SCALE GENOMIC DNA]</scope>
    <source>
        <strain evidence="2 3">NPDC001166</strain>
    </source>
</reference>
<organism evidence="2 3">
    <name type="scientific">Streptomyces sp. 900105245</name>
    <dbReference type="NCBI Taxonomy" id="3154379"/>
    <lineage>
        <taxon>Bacteria</taxon>
        <taxon>Bacillati</taxon>
        <taxon>Actinomycetota</taxon>
        <taxon>Actinomycetes</taxon>
        <taxon>Kitasatosporales</taxon>
        <taxon>Streptomycetaceae</taxon>
        <taxon>Streptomyces</taxon>
    </lineage>
</organism>
<dbReference type="Pfam" id="PF13621">
    <property type="entry name" value="Cupin_8"/>
    <property type="match status" value="1"/>
</dbReference>
<dbReference type="InterPro" id="IPR003347">
    <property type="entry name" value="JmjC_dom"/>
</dbReference>
<proteinExistence type="predicted"/>
<gene>
    <name evidence="2" type="ORF">ABT272_42220</name>
</gene>
<dbReference type="Proteomes" id="UP001470023">
    <property type="component" value="Unassembled WGS sequence"/>
</dbReference>
<evidence type="ECO:0000259" key="1">
    <source>
        <dbReference type="PROSITE" id="PS51184"/>
    </source>
</evidence>
<name>A0ABV1UKN6_9ACTN</name>
<accession>A0ABV1UKN6</accession>
<keyword evidence="3" id="KW-1185">Reference proteome</keyword>
<dbReference type="PANTHER" id="PTHR12461">
    <property type="entry name" value="HYPOXIA-INDUCIBLE FACTOR 1 ALPHA INHIBITOR-RELATED"/>
    <property type="match status" value="1"/>
</dbReference>
<evidence type="ECO:0000313" key="2">
    <source>
        <dbReference type="EMBL" id="MER6434240.1"/>
    </source>
</evidence>
<feature type="domain" description="JmjC" evidence="1">
    <location>
        <begin position="112"/>
        <end position="271"/>
    </location>
</feature>
<protein>
    <submittedName>
        <fullName evidence="2">Cupin-like domain-containing protein</fullName>
    </submittedName>
</protein>
<dbReference type="PROSITE" id="PS51184">
    <property type="entry name" value="JMJC"/>
    <property type="match status" value="1"/>
</dbReference>
<dbReference type="PANTHER" id="PTHR12461:SF105">
    <property type="entry name" value="HYPOXIA-INDUCIBLE FACTOR 1-ALPHA INHIBITOR"/>
    <property type="match status" value="1"/>
</dbReference>
<dbReference type="RefSeq" id="WP_352066102.1">
    <property type="nucleotide sequence ID" value="NZ_JBEPAZ010000092.1"/>
</dbReference>
<dbReference type="InterPro" id="IPR041667">
    <property type="entry name" value="Cupin_8"/>
</dbReference>